<name>A0ABS9QN37_9HYPH</name>
<evidence type="ECO:0000313" key="2">
    <source>
        <dbReference type="Proteomes" id="UP001201701"/>
    </source>
</evidence>
<accession>A0ABS9QN37</accession>
<keyword evidence="2" id="KW-1185">Reference proteome</keyword>
<reference evidence="1 2" key="1">
    <citation type="submission" date="2022-02" db="EMBL/GenBank/DDBJ databases">
        <title>Draft genome sequence of Mezorhizobium retamae strain IRAMC:0171 isolated from Retama raetam nodules.</title>
        <authorList>
            <person name="Bengaied R."/>
            <person name="Sbissi I."/>
            <person name="Huber K."/>
            <person name="Ghodbane F."/>
            <person name="Nouioui I."/>
            <person name="Tarhouni M."/>
            <person name="Gtari M."/>
        </authorList>
    </citation>
    <scope>NUCLEOTIDE SEQUENCE [LARGE SCALE GENOMIC DNA]</scope>
    <source>
        <strain evidence="1 2">IRAMC:0171</strain>
    </source>
</reference>
<gene>
    <name evidence="1" type="ORF">L4923_27855</name>
</gene>
<dbReference type="EMBL" id="JAKREW010000056">
    <property type="protein sequence ID" value="MCG7508856.1"/>
    <property type="molecule type" value="Genomic_DNA"/>
</dbReference>
<protein>
    <submittedName>
        <fullName evidence="1">Uncharacterized protein</fullName>
    </submittedName>
</protein>
<sequence>MWFNPPKRQDPYPDRQIDCQEALTPGFEILVEELMAVGWTREEVRAAFVGLLSASDLTNEANAELEAELAIMRARMRLPPT</sequence>
<dbReference type="Proteomes" id="UP001201701">
    <property type="component" value="Unassembled WGS sequence"/>
</dbReference>
<dbReference type="RefSeq" id="WP_239370359.1">
    <property type="nucleotide sequence ID" value="NZ_JAKREW010000056.1"/>
</dbReference>
<comment type="caution">
    <text evidence="1">The sequence shown here is derived from an EMBL/GenBank/DDBJ whole genome shotgun (WGS) entry which is preliminary data.</text>
</comment>
<evidence type="ECO:0000313" key="1">
    <source>
        <dbReference type="EMBL" id="MCG7508856.1"/>
    </source>
</evidence>
<organism evidence="1 2">
    <name type="scientific">Mesorhizobium retamae</name>
    <dbReference type="NCBI Taxonomy" id="2912854"/>
    <lineage>
        <taxon>Bacteria</taxon>
        <taxon>Pseudomonadati</taxon>
        <taxon>Pseudomonadota</taxon>
        <taxon>Alphaproteobacteria</taxon>
        <taxon>Hyphomicrobiales</taxon>
        <taxon>Phyllobacteriaceae</taxon>
        <taxon>Mesorhizobium</taxon>
    </lineage>
</organism>
<proteinExistence type="predicted"/>